<evidence type="ECO:0000313" key="4">
    <source>
        <dbReference type="Proteomes" id="UP000659124"/>
    </source>
</evidence>
<dbReference type="PANTHER" id="PTHR42951:SF17">
    <property type="entry name" value="METALLO-BETA-LACTAMASE DOMAIN-CONTAINING PROTEIN"/>
    <property type="match status" value="1"/>
</dbReference>
<reference evidence="3 4" key="1">
    <citation type="submission" date="2020-09" db="EMBL/GenBank/DDBJ databases">
        <title>Genome sequences of type strains of Chitinophaga qingshengii and Chitinophaga varians.</title>
        <authorList>
            <person name="Kittiwongwattana C."/>
        </authorList>
    </citation>
    <scope>NUCLEOTIDE SEQUENCE [LARGE SCALE GENOMIC DNA]</scope>
    <source>
        <strain evidence="3 4">JCM 30026</strain>
    </source>
</reference>
<dbReference type="InterPro" id="IPR050855">
    <property type="entry name" value="NDM-1-like"/>
</dbReference>
<dbReference type="Pfam" id="PF00753">
    <property type="entry name" value="Lactamase_B"/>
    <property type="match status" value="1"/>
</dbReference>
<dbReference type="PANTHER" id="PTHR42951">
    <property type="entry name" value="METALLO-BETA-LACTAMASE DOMAIN-CONTAINING"/>
    <property type="match status" value="1"/>
</dbReference>
<dbReference type="Proteomes" id="UP000659124">
    <property type="component" value="Unassembled WGS sequence"/>
</dbReference>
<dbReference type="InterPro" id="IPR036866">
    <property type="entry name" value="RibonucZ/Hydroxyglut_hydro"/>
</dbReference>
<dbReference type="NCBIfam" id="NF033105">
    <property type="entry name" value="bla_subclass_B3"/>
    <property type="match status" value="1"/>
</dbReference>
<sequence>MVSTLLLWMTALCAATNSFAQPVLEPTRIPPEWIKPQQPFRIAGNLYYVGTYDLSSYLITTPAGHILVNTGLAVSEQTIKKNIKALGFRFKDIKILLTMQAHFDHMGAMAAIQQKTGARFMVDAGDVSVSETGGKTDYETGGLVSQYSPVKVNRILHDKDTISLGDMQLVMLHHPGHTIGSCSFIFEVKDDNRRYKVLLANMPTIITNRKLSAVKGYPDMAKDYAYTLDTMPKIQFDLWLAAHASQFSLHQKRKDGDAYNPAAFADRTDYDKQLANLKAAYLKKLAEEQP</sequence>
<keyword evidence="1" id="KW-0732">Signal</keyword>
<protein>
    <submittedName>
        <fullName evidence="3">Subclass B3 metallo-beta-lactamase</fullName>
    </submittedName>
</protein>
<keyword evidence="4" id="KW-1185">Reference proteome</keyword>
<feature type="signal peptide" evidence="1">
    <location>
        <begin position="1"/>
        <end position="20"/>
    </location>
</feature>
<dbReference type="Gene3D" id="3.60.15.10">
    <property type="entry name" value="Ribonuclease Z/Hydroxyacylglutathione hydrolase-like"/>
    <property type="match status" value="1"/>
</dbReference>
<dbReference type="EMBL" id="JACVFC010000002">
    <property type="protein sequence ID" value="MBC9932663.1"/>
    <property type="molecule type" value="Genomic_DNA"/>
</dbReference>
<dbReference type="InterPro" id="IPR001279">
    <property type="entry name" value="Metallo-B-lactamas"/>
</dbReference>
<dbReference type="NCBIfam" id="NF012229">
    <property type="entry name" value="bla_class_B_core"/>
    <property type="match status" value="1"/>
</dbReference>
<dbReference type="RefSeq" id="WP_188089819.1">
    <property type="nucleotide sequence ID" value="NZ_JACVFC010000002.1"/>
</dbReference>
<feature type="chain" id="PRO_5045596794" evidence="1">
    <location>
        <begin position="21"/>
        <end position="290"/>
    </location>
</feature>
<evidence type="ECO:0000313" key="3">
    <source>
        <dbReference type="EMBL" id="MBC9932663.1"/>
    </source>
</evidence>
<proteinExistence type="predicted"/>
<accession>A0ABR7TQB4</accession>
<feature type="domain" description="Metallo-beta-lactamase" evidence="2">
    <location>
        <begin position="53"/>
        <end position="243"/>
    </location>
</feature>
<dbReference type="SUPFAM" id="SSF56281">
    <property type="entry name" value="Metallo-hydrolase/oxidoreductase"/>
    <property type="match status" value="1"/>
</dbReference>
<comment type="caution">
    <text evidence="3">The sequence shown here is derived from an EMBL/GenBank/DDBJ whole genome shotgun (WGS) entry which is preliminary data.</text>
</comment>
<name>A0ABR7TQB4_9BACT</name>
<evidence type="ECO:0000256" key="1">
    <source>
        <dbReference type="SAM" id="SignalP"/>
    </source>
</evidence>
<organism evidence="3 4">
    <name type="scientific">Chitinophaga qingshengii</name>
    <dbReference type="NCBI Taxonomy" id="1569794"/>
    <lineage>
        <taxon>Bacteria</taxon>
        <taxon>Pseudomonadati</taxon>
        <taxon>Bacteroidota</taxon>
        <taxon>Chitinophagia</taxon>
        <taxon>Chitinophagales</taxon>
        <taxon>Chitinophagaceae</taxon>
        <taxon>Chitinophaga</taxon>
    </lineage>
</organism>
<gene>
    <name evidence="3" type="primary">bla</name>
    <name evidence="3" type="ORF">ICL07_19915</name>
</gene>
<dbReference type="SMART" id="SM00849">
    <property type="entry name" value="Lactamase_B"/>
    <property type="match status" value="1"/>
</dbReference>
<evidence type="ECO:0000259" key="2">
    <source>
        <dbReference type="SMART" id="SM00849"/>
    </source>
</evidence>